<protein>
    <submittedName>
        <fullName evidence="1">Uncharacterized protein</fullName>
    </submittedName>
</protein>
<evidence type="ECO:0000313" key="2">
    <source>
        <dbReference type="Proteomes" id="UP000653076"/>
    </source>
</evidence>
<name>A0ABQ4J5Z4_9ACTN</name>
<keyword evidence="2" id="KW-1185">Reference proteome</keyword>
<dbReference type="RefSeq" id="WP_204032788.1">
    <property type="nucleotide sequence ID" value="NZ_BOPC01000009.1"/>
</dbReference>
<dbReference type="Proteomes" id="UP000653076">
    <property type="component" value="Unassembled WGS sequence"/>
</dbReference>
<reference evidence="1 2" key="1">
    <citation type="submission" date="2021-01" db="EMBL/GenBank/DDBJ databases">
        <title>Whole genome shotgun sequence of Verrucosispora qiuiae NBRC 106684.</title>
        <authorList>
            <person name="Komaki H."/>
            <person name="Tamura T."/>
        </authorList>
    </citation>
    <scope>NUCLEOTIDE SEQUENCE [LARGE SCALE GENOMIC DNA]</scope>
    <source>
        <strain evidence="1 2">NBRC 106684</strain>
    </source>
</reference>
<organism evidence="1 2">
    <name type="scientific">Micromonospora qiuiae</name>
    <dbReference type="NCBI Taxonomy" id="502268"/>
    <lineage>
        <taxon>Bacteria</taxon>
        <taxon>Bacillati</taxon>
        <taxon>Actinomycetota</taxon>
        <taxon>Actinomycetes</taxon>
        <taxon>Micromonosporales</taxon>
        <taxon>Micromonosporaceae</taxon>
        <taxon>Micromonospora</taxon>
    </lineage>
</organism>
<comment type="caution">
    <text evidence="1">The sequence shown here is derived from an EMBL/GenBank/DDBJ whole genome shotgun (WGS) entry which is preliminary data.</text>
</comment>
<dbReference type="EMBL" id="BOPC01000009">
    <property type="protein sequence ID" value="GIJ25473.1"/>
    <property type="molecule type" value="Genomic_DNA"/>
</dbReference>
<accession>A0ABQ4J5Z4</accession>
<evidence type="ECO:0000313" key="1">
    <source>
        <dbReference type="EMBL" id="GIJ25473.1"/>
    </source>
</evidence>
<gene>
    <name evidence="1" type="ORF">Vqi01_06350</name>
</gene>
<sequence length="49" mass="5839">MFVTDSEFFLTLHRTHATDLRAEAARERLARTLPRRSARGWLTRRRVRG</sequence>
<proteinExistence type="predicted"/>